<dbReference type="AlphaFoldDB" id="A0A396HU64"/>
<dbReference type="Proteomes" id="UP000265566">
    <property type="component" value="Chromosome 5"/>
</dbReference>
<protein>
    <recommendedName>
        <fullName evidence="4">Transmembrane protein</fullName>
    </recommendedName>
</protein>
<organism evidence="2 3">
    <name type="scientific">Medicago truncatula</name>
    <name type="common">Barrel medic</name>
    <name type="synonym">Medicago tribuloides</name>
    <dbReference type="NCBI Taxonomy" id="3880"/>
    <lineage>
        <taxon>Eukaryota</taxon>
        <taxon>Viridiplantae</taxon>
        <taxon>Streptophyta</taxon>
        <taxon>Embryophyta</taxon>
        <taxon>Tracheophyta</taxon>
        <taxon>Spermatophyta</taxon>
        <taxon>Magnoliopsida</taxon>
        <taxon>eudicotyledons</taxon>
        <taxon>Gunneridae</taxon>
        <taxon>Pentapetalae</taxon>
        <taxon>rosids</taxon>
        <taxon>fabids</taxon>
        <taxon>Fabales</taxon>
        <taxon>Fabaceae</taxon>
        <taxon>Papilionoideae</taxon>
        <taxon>50 kb inversion clade</taxon>
        <taxon>NPAAA clade</taxon>
        <taxon>Hologalegina</taxon>
        <taxon>IRL clade</taxon>
        <taxon>Trifolieae</taxon>
        <taxon>Medicago</taxon>
    </lineage>
</organism>
<evidence type="ECO:0008006" key="4">
    <source>
        <dbReference type="Google" id="ProtNLM"/>
    </source>
</evidence>
<name>A0A396HU64_MEDTR</name>
<dbReference type="EMBL" id="PSQE01000005">
    <property type="protein sequence ID" value="RHN54257.1"/>
    <property type="molecule type" value="Genomic_DNA"/>
</dbReference>
<evidence type="ECO:0000313" key="3">
    <source>
        <dbReference type="Proteomes" id="UP000265566"/>
    </source>
</evidence>
<feature type="signal peptide" evidence="1">
    <location>
        <begin position="1"/>
        <end position="26"/>
    </location>
</feature>
<comment type="caution">
    <text evidence="2">The sequence shown here is derived from an EMBL/GenBank/DDBJ whole genome shotgun (WGS) entry which is preliminary data.</text>
</comment>
<keyword evidence="1" id="KW-0732">Signal</keyword>
<reference evidence="3" key="1">
    <citation type="journal article" date="2018" name="Nat. Plants">
        <title>Whole-genome landscape of Medicago truncatula symbiotic genes.</title>
        <authorList>
            <person name="Pecrix Y."/>
            <person name="Staton S.E."/>
            <person name="Sallet E."/>
            <person name="Lelandais-Briere C."/>
            <person name="Moreau S."/>
            <person name="Carrere S."/>
            <person name="Blein T."/>
            <person name="Jardinaud M.F."/>
            <person name="Latrasse D."/>
            <person name="Zouine M."/>
            <person name="Zahm M."/>
            <person name="Kreplak J."/>
            <person name="Mayjonade B."/>
            <person name="Satge C."/>
            <person name="Perez M."/>
            <person name="Cauet S."/>
            <person name="Marande W."/>
            <person name="Chantry-Darmon C."/>
            <person name="Lopez-Roques C."/>
            <person name="Bouchez O."/>
            <person name="Berard A."/>
            <person name="Debelle F."/>
            <person name="Munos S."/>
            <person name="Bendahmane A."/>
            <person name="Berges H."/>
            <person name="Niebel A."/>
            <person name="Buitink J."/>
            <person name="Frugier F."/>
            <person name="Benhamed M."/>
            <person name="Crespi M."/>
            <person name="Gouzy J."/>
            <person name="Gamas P."/>
        </authorList>
    </citation>
    <scope>NUCLEOTIDE SEQUENCE [LARGE SCALE GENOMIC DNA]</scope>
    <source>
        <strain evidence="3">cv. Jemalong A17</strain>
    </source>
</reference>
<accession>A0A396HU64</accession>
<evidence type="ECO:0000313" key="2">
    <source>
        <dbReference type="EMBL" id="RHN54257.1"/>
    </source>
</evidence>
<gene>
    <name evidence="2" type="ORF">MtrunA17_Chr5g0404731</name>
</gene>
<feature type="chain" id="PRO_5017372847" description="Transmembrane protein" evidence="1">
    <location>
        <begin position="27"/>
        <end position="57"/>
    </location>
</feature>
<sequence>MTTIVLHQLLIFLQRFLISPLDPVKGVMFPILTMDLANCSKKRSLLSAYFFTKSADT</sequence>
<proteinExistence type="predicted"/>
<dbReference type="Gramene" id="rna29261">
    <property type="protein sequence ID" value="RHN54257.1"/>
    <property type="gene ID" value="gene29261"/>
</dbReference>
<evidence type="ECO:0000256" key="1">
    <source>
        <dbReference type="SAM" id="SignalP"/>
    </source>
</evidence>